<dbReference type="PANTHER" id="PTHR13388:SF23">
    <property type="entry name" value="TRANSMEMBRANE PROTEIN 132C"/>
    <property type="match status" value="1"/>
</dbReference>
<dbReference type="Proteomes" id="UP000034805">
    <property type="component" value="Unassembled WGS sequence"/>
</dbReference>
<keyword evidence="2" id="KW-1133">Transmembrane helix</keyword>
<keyword evidence="2 6" id="KW-0812">Transmembrane</keyword>
<proteinExistence type="predicted"/>
<evidence type="ECO:0000259" key="4">
    <source>
        <dbReference type="Pfam" id="PF23486"/>
    </source>
</evidence>
<dbReference type="InterPro" id="IPR055423">
    <property type="entry name" value="Ig_TMEM132_5th"/>
</dbReference>
<evidence type="ECO:0000259" key="5">
    <source>
        <dbReference type="Pfam" id="PF23487"/>
    </source>
</evidence>
<feature type="region of interest" description="Disordered" evidence="1">
    <location>
        <begin position="318"/>
        <end position="426"/>
    </location>
</feature>
<sequence length="645" mass="68980">MRGPGASVLLIDSVRFSLMRFRAQDTRETLLLLDTDPQMGIGLSAIKTNGSVGSLPARPQLIGLAIGLLGFQETRRVTERSARDSEDEDEDDRRGRSCSLQYQHAAVRVLTHFVAEATDPRAPLAFMLGSDWQADVTELVRDFLKVEDPRVALLRDGRALAGLDVLSPLSDSILAEKTVTVLDDKVTITELGVQLVTGLSLSLQLSPGSNRAIVATTTTQEVLQSPKQEAVISLWIQFSDGCVTPLDIYDPSYYMLAVTSLDTGVVSVQNTQAAVVAEGEGQGELVKVEMVISEECQKTKRKSTLAVGSGSLKVKFRTTGPRGAVAGGASDYGNDGEEPESEREATRNRLALTTFDREESAMRKVSTTAKSTGQDVPSGGVSSSSLETRERGNIRGLGSSGSSQSQGSFGEGAAEKDHGSLVGYTNFPSQAEVPEQKAVEVEVGSGPTQASRSFSDLEIGMYALLGVFCLAILVFLVNCVSYVVRVYRKRVPTPSREAPGHRHDWVWLGTDAELVMNVPGTPTQQGSRNTATTIIDIGTGSDTVSSRGRRSSCQTPSESSLGDTESPHQACTRRESLNSPTSKRKRVQFTTFSSLESRQHTSTWPSAESSSDTPGGAGQEKSSPEPQMPAAVPAAAPLGEPLDHL</sequence>
<feature type="domain" description="Transmembrane protein TMEM132 fifth" evidence="4">
    <location>
        <begin position="78"/>
        <end position="186"/>
    </location>
</feature>
<dbReference type="AlphaFoldDB" id="A0A0P7Y0E6"/>
<dbReference type="Pfam" id="PF23486">
    <property type="entry name" value="Ig_TMEM132_5th"/>
    <property type="match status" value="1"/>
</dbReference>
<feature type="compositionally biased region" description="Polar residues" evidence="1">
    <location>
        <begin position="551"/>
        <end position="569"/>
    </location>
</feature>
<feature type="compositionally biased region" description="Polar residues" evidence="1">
    <location>
        <begin position="588"/>
        <end position="613"/>
    </location>
</feature>
<reference evidence="6 7" key="1">
    <citation type="submission" date="2015-08" db="EMBL/GenBank/DDBJ databases">
        <title>The genome of the Asian arowana (Scleropages formosus).</title>
        <authorList>
            <person name="Tan M.H."/>
            <person name="Gan H.M."/>
            <person name="Croft L.J."/>
            <person name="Austin C.M."/>
        </authorList>
    </citation>
    <scope>NUCLEOTIDE SEQUENCE [LARGE SCALE GENOMIC DNA]</scope>
    <source>
        <strain evidence="6">Aro1</strain>
    </source>
</reference>
<accession>A0A0P7Y0E6</accession>
<dbReference type="Pfam" id="PF15706">
    <property type="entry name" value="TMEM132_C"/>
    <property type="match status" value="1"/>
</dbReference>
<dbReference type="InterPro" id="IPR031436">
    <property type="entry name" value="TMEM132_C"/>
</dbReference>
<evidence type="ECO:0000256" key="2">
    <source>
        <dbReference type="SAM" id="Phobius"/>
    </source>
</evidence>
<feature type="region of interest" description="Disordered" evidence="1">
    <location>
        <begin position="77"/>
        <end position="97"/>
    </location>
</feature>
<feature type="compositionally biased region" description="Low complexity" evidence="1">
    <location>
        <begin position="396"/>
        <end position="412"/>
    </location>
</feature>
<feature type="domain" description="Transmembrane protein TMEM132 sixth" evidence="5">
    <location>
        <begin position="187"/>
        <end position="298"/>
    </location>
</feature>
<feature type="transmembrane region" description="Helical" evidence="2">
    <location>
        <begin position="459"/>
        <end position="484"/>
    </location>
</feature>
<evidence type="ECO:0000313" key="6">
    <source>
        <dbReference type="EMBL" id="KPP59130.1"/>
    </source>
</evidence>
<feature type="domain" description="Transmembrane protein TMEM132 C-terminal" evidence="3">
    <location>
        <begin position="426"/>
        <end position="513"/>
    </location>
</feature>
<dbReference type="InterPro" id="IPR026307">
    <property type="entry name" value="TMEM132"/>
</dbReference>
<dbReference type="InterPro" id="IPR055424">
    <property type="entry name" value="Ig_TMEM132_6th"/>
</dbReference>
<protein>
    <submittedName>
        <fullName evidence="6">Transmembrane protein 132D-like</fullName>
    </submittedName>
</protein>
<name>A0A0P7Y0E6_SCLFO</name>
<comment type="caution">
    <text evidence="6">The sequence shown here is derived from an EMBL/GenBank/DDBJ whole genome shotgun (WGS) entry which is preliminary data.</text>
</comment>
<dbReference type="STRING" id="113540.ENSSFOP00015004669"/>
<evidence type="ECO:0000259" key="3">
    <source>
        <dbReference type="Pfam" id="PF15706"/>
    </source>
</evidence>
<gene>
    <name evidence="6" type="ORF">Z043_122978</name>
</gene>
<evidence type="ECO:0000313" key="7">
    <source>
        <dbReference type="Proteomes" id="UP000034805"/>
    </source>
</evidence>
<feature type="compositionally biased region" description="Low complexity" evidence="1">
    <location>
        <begin position="624"/>
        <end position="637"/>
    </location>
</feature>
<organism evidence="6 7">
    <name type="scientific">Scleropages formosus</name>
    <name type="common">Asian bonytongue</name>
    <name type="synonym">Osteoglossum formosum</name>
    <dbReference type="NCBI Taxonomy" id="113540"/>
    <lineage>
        <taxon>Eukaryota</taxon>
        <taxon>Metazoa</taxon>
        <taxon>Chordata</taxon>
        <taxon>Craniata</taxon>
        <taxon>Vertebrata</taxon>
        <taxon>Euteleostomi</taxon>
        <taxon>Actinopterygii</taxon>
        <taxon>Neopterygii</taxon>
        <taxon>Teleostei</taxon>
        <taxon>Osteoglossocephala</taxon>
        <taxon>Osteoglossomorpha</taxon>
        <taxon>Osteoglossiformes</taxon>
        <taxon>Osteoglossidae</taxon>
        <taxon>Scleropages</taxon>
    </lineage>
</organism>
<dbReference type="EMBL" id="JARO02012632">
    <property type="protein sequence ID" value="KPP59130.1"/>
    <property type="molecule type" value="Genomic_DNA"/>
</dbReference>
<dbReference type="PANTHER" id="PTHR13388">
    <property type="entry name" value="DETONATOR, ISOFORM E"/>
    <property type="match status" value="1"/>
</dbReference>
<feature type="compositionally biased region" description="Polar residues" evidence="1">
    <location>
        <begin position="365"/>
        <end position="386"/>
    </location>
</feature>
<evidence type="ECO:0000256" key="1">
    <source>
        <dbReference type="SAM" id="MobiDB-lite"/>
    </source>
</evidence>
<dbReference type="Pfam" id="PF23487">
    <property type="entry name" value="Ig_TMEM132_6th"/>
    <property type="match status" value="1"/>
</dbReference>
<keyword evidence="2" id="KW-0472">Membrane</keyword>
<feature type="region of interest" description="Disordered" evidence="1">
    <location>
        <begin position="538"/>
        <end position="645"/>
    </location>
</feature>